<dbReference type="EMBL" id="CAKOAT010294821">
    <property type="protein sequence ID" value="CAH8360827.1"/>
    <property type="molecule type" value="Genomic_DNA"/>
</dbReference>
<dbReference type="InterPro" id="IPR004252">
    <property type="entry name" value="Probable_transposase_24"/>
</dbReference>
<reference evidence="1 2" key="1">
    <citation type="submission" date="2022-03" db="EMBL/GenBank/DDBJ databases">
        <authorList>
            <person name="Macdonald S."/>
            <person name="Ahmed S."/>
            <person name="Newling K."/>
        </authorList>
    </citation>
    <scope>NUCLEOTIDE SEQUENCE [LARGE SCALE GENOMIC DNA]</scope>
</reference>
<comment type="caution">
    <text evidence="1">The sequence shown here is derived from an EMBL/GenBank/DDBJ whole genome shotgun (WGS) entry which is preliminary data.</text>
</comment>
<dbReference type="Pfam" id="PF03004">
    <property type="entry name" value="Transposase_24"/>
    <property type="match status" value="1"/>
</dbReference>
<evidence type="ECO:0000313" key="2">
    <source>
        <dbReference type="Proteomes" id="UP001642260"/>
    </source>
</evidence>
<gene>
    <name evidence="1" type="ORF">ERUC_LOCUS26583</name>
</gene>
<dbReference type="Proteomes" id="UP001642260">
    <property type="component" value="Unassembled WGS sequence"/>
</dbReference>
<name>A0ABC8KPN2_ERUVS</name>
<organism evidence="1 2">
    <name type="scientific">Eruca vesicaria subsp. sativa</name>
    <name type="common">Garden rocket</name>
    <name type="synonym">Eruca sativa</name>
    <dbReference type="NCBI Taxonomy" id="29727"/>
    <lineage>
        <taxon>Eukaryota</taxon>
        <taxon>Viridiplantae</taxon>
        <taxon>Streptophyta</taxon>
        <taxon>Embryophyta</taxon>
        <taxon>Tracheophyta</taxon>
        <taxon>Spermatophyta</taxon>
        <taxon>Magnoliopsida</taxon>
        <taxon>eudicotyledons</taxon>
        <taxon>Gunneridae</taxon>
        <taxon>Pentapetalae</taxon>
        <taxon>rosids</taxon>
        <taxon>malvids</taxon>
        <taxon>Brassicales</taxon>
        <taxon>Brassicaceae</taxon>
        <taxon>Brassiceae</taxon>
        <taxon>Eruca</taxon>
    </lineage>
</organism>
<sequence length="174" mass="19894">MTAERGGEPVDWLDLMRRMHTNKTTGEVQDPVARDLLETLSKLKEDKEAQLQSQMCTAEGSTSSNILSREEIKQMVLENVPVKNGRRYGLGRLSEGISATQPSCSPPHLIQEMEQLKTDLVEERTMRQQLKTDLLKEQTYRQALEHQLQNITDFMSRVYTDQFSASKPDSQPNQ</sequence>
<dbReference type="AlphaFoldDB" id="A0ABC8KPN2"/>
<proteinExistence type="predicted"/>
<protein>
    <submittedName>
        <fullName evidence="1">Uncharacterized protein</fullName>
    </submittedName>
</protein>
<accession>A0ABC8KPN2</accession>
<evidence type="ECO:0000313" key="1">
    <source>
        <dbReference type="EMBL" id="CAH8360827.1"/>
    </source>
</evidence>
<keyword evidence="2" id="KW-1185">Reference proteome</keyword>